<dbReference type="FunFam" id="1.10.287.950:FF:000001">
    <property type="entry name" value="Methyl-accepting chemotaxis sensory transducer"/>
    <property type="match status" value="1"/>
</dbReference>
<evidence type="ECO:0000259" key="8">
    <source>
        <dbReference type="PROSITE" id="PS50111"/>
    </source>
</evidence>
<dbReference type="SMART" id="SM00283">
    <property type="entry name" value="MA"/>
    <property type="match status" value="1"/>
</dbReference>
<gene>
    <name evidence="10" type="ORF">DWV00_06265</name>
</gene>
<dbReference type="GO" id="GO:0006935">
    <property type="term" value="P:chemotaxis"/>
    <property type="evidence" value="ECO:0007669"/>
    <property type="project" value="InterPro"/>
</dbReference>
<feature type="domain" description="Methyl-accepting transducer" evidence="8">
    <location>
        <begin position="254"/>
        <end position="486"/>
    </location>
</feature>
<dbReference type="PROSITE" id="PS50111">
    <property type="entry name" value="CHEMOTAXIS_TRANSDUC_2"/>
    <property type="match status" value="1"/>
</dbReference>
<dbReference type="InterPro" id="IPR003660">
    <property type="entry name" value="HAMP_dom"/>
</dbReference>
<evidence type="ECO:0000256" key="6">
    <source>
        <dbReference type="SAM" id="MobiDB-lite"/>
    </source>
</evidence>
<evidence type="ECO:0000313" key="11">
    <source>
        <dbReference type="Proteomes" id="UP000256838"/>
    </source>
</evidence>
<dbReference type="InterPro" id="IPR004090">
    <property type="entry name" value="Chemotax_Me-accpt_rcpt"/>
</dbReference>
<dbReference type="GO" id="GO:0005886">
    <property type="term" value="C:plasma membrane"/>
    <property type="evidence" value="ECO:0007669"/>
    <property type="project" value="TreeGrafter"/>
</dbReference>
<dbReference type="SMART" id="SM00304">
    <property type="entry name" value="HAMP"/>
    <property type="match status" value="1"/>
</dbReference>
<feature type="domain" description="HAMP" evidence="9">
    <location>
        <begin position="196"/>
        <end position="249"/>
    </location>
</feature>
<keyword evidence="2" id="KW-0488">Methylation</keyword>
<evidence type="ECO:0000259" key="9">
    <source>
        <dbReference type="PROSITE" id="PS50885"/>
    </source>
</evidence>
<evidence type="ECO:0000256" key="4">
    <source>
        <dbReference type="PROSITE-ProRule" id="PRU00284"/>
    </source>
</evidence>
<feature type="region of interest" description="Disordered" evidence="6">
    <location>
        <begin position="512"/>
        <end position="534"/>
    </location>
</feature>
<dbReference type="Pfam" id="PF00015">
    <property type="entry name" value="MCPsignal"/>
    <property type="match status" value="1"/>
</dbReference>
<evidence type="ECO:0000256" key="1">
    <source>
        <dbReference type="ARBA" id="ARBA00004370"/>
    </source>
</evidence>
<evidence type="ECO:0000256" key="2">
    <source>
        <dbReference type="ARBA" id="ARBA00022481"/>
    </source>
</evidence>
<comment type="subcellular location">
    <subcellularLocation>
        <location evidence="1">Membrane</location>
    </subcellularLocation>
</comment>
<dbReference type="AlphaFoldDB" id="A0A3D8K528"/>
<proteinExistence type="inferred from homology"/>
<organism evidence="10 11">
    <name type="scientific">Trinickia dinghuensis</name>
    <dbReference type="NCBI Taxonomy" id="2291023"/>
    <lineage>
        <taxon>Bacteria</taxon>
        <taxon>Pseudomonadati</taxon>
        <taxon>Pseudomonadota</taxon>
        <taxon>Betaproteobacteria</taxon>
        <taxon>Burkholderiales</taxon>
        <taxon>Burkholderiaceae</taxon>
        <taxon>Trinickia</taxon>
    </lineage>
</organism>
<dbReference type="Pfam" id="PF00672">
    <property type="entry name" value="HAMP"/>
    <property type="match status" value="1"/>
</dbReference>
<evidence type="ECO:0000256" key="3">
    <source>
        <dbReference type="ARBA" id="ARBA00029447"/>
    </source>
</evidence>
<accession>A0A3D8K528</accession>
<dbReference type="PANTHER" id="PTHR43531:SF14">
    <property type="entry name" value="METHYL-ACCEPTING CHEMOTAXIS PROTEIN I-RELATED"/>
    <property type="match status" value="1"/>
</dbReference>
<comment type="caution">
    <text evidence="10">The sequence shown here is derived from an EMBL/GenBank/DDBJ whole genome shotgun (WGS) entry which is preliminary data.</text>
</comment>
<protein>
    <submittedName>
        <fullName evidence="10">HAMP domain-containing protein</fullName>
    </submittedName>
</protein>
<dbReference type="CDD" id="cd06225">
    <property type="entry name" value="HAMP"/>
    <property type="match status" value="1"/>
</dbReference>
<keyword evidence="7" id="KW-0812">Transmembrane</keyword>
<evidence type="ECO:0000256" key="7">
    <source>
        <dbReference type="SAM" id="Phobius"/>
    </source>
</evidence>
<reference evidence="10 11" key="1">
    <citation type="submission" date="2018-08" db="EMBL/GenBank/DDBJ databases">
        <title>Paraburkholderia sp. DHOM06 isolated from forest soil.</title>
        <authorList>
            <person name="Gao Z.-H."/>
            <person name="Qiu L.-H."/>
        </authorList>
    </citation>
    <scope>NUCLEOTIDE SEQUENCE [LARGE SCALE GENOMIC DNA]</scope>
    <source>
        <strain evidence="10 11">DHOM06</strain>
    </source>
</reference>
<dbReference type="EMBL" id="QRGA01000003">
    <property type="protein sequence ID" value="RDU99986.1"/>
    <property type="molecule type" value="Genomic_DNA"/>
</dbReference>
<dbReference type="InterPro" id="IPR004089">
    <property type="entry name" value="MCPsignal_dom"/>
</dbReference>
<dbReference type="GO" id="GO:0004888">
    <property type="term" value="F:transmembrane signaling receptor activity"/>
    <property type="evidence" value="ECO:0007669"/>
    <property type="project" value="InterPro"/>
</dbReference>
<dbReference type="OrthoDB" id="8595413at2"/>
<keyword evidence="11" id="KW-1185">Reference proteome</keyword>
<keyword evidence="5" id="KW-0175">Coiled coil</keyword>
<dbReference type="GO" id="GO:0007165">
    <property type="term" value="P:signal transduction"/>
    <property type="evidence" value="ECO:0007669"/>
    <property type="project" value="UniProtKB-KW"/>
</dbReference>
<sequence>MNIRRKLQVFSLVTVLSMGAGVLICAIGLNAAMKAEDVSHEREKVLQGVTEIKASALSTIQLDPTADDTKKIFSDAEHNVDKWSSTLNSTIVDPTRADAFRAIVAKWTAYDRKSHALFDLATHDAKGATDQTTALYHSDFEPFQHDLEKMATEMNKVAERRSADAHSLVDTVFIIVLSVMLTGMAIVCAMIFKLSRSLNAGITSLRGAIERISGSRDFTLRAPVLGNDELTRIAIAFNDLIERVSAALREVWTASESANSATHEIAAGNADLSARTETQAASLEESAASMEELTATVSQNAENAENAKAASALAGNASSVAHTAHGVVEAMVGTMAEISRHSSRIGEITALIEGIAFQTNILALNAAVEAARAGEQGRGFAVVAGEVRSLAQRASSAAKEIKGLIESSVTTVTTGESQAAQVRRTMAEIQQGAGKVADVVDEISAASSEQSRGIAQVNQAVSHMDEVTQQNAALVEELSAASQSMAQQMQALRDAIAMFNVGETSQAAVAHRPTHLSAVRSSSSPSSRTTRLAA</sequence>
<feature type="transmembrane region" description="Helical" evidence="7">
    <location>
        <begin position="12"/>
        <end position="33"/>
    </location>
</feature>
<feature type="coiled-coil region" evidence="5">
    <location>
        <begin position="273"/>
        <end position="310"/>
    </location>
</feature>
<evidence type="ECO:0000256" key="5">
    <source>
        <dbReference type="SAM" id="Coils"/>
    </source>
</evidence>
<dbReference type="PRINTS" id="PR00260">
    <property type="entry name" value="CHEMTRNSDUCR"/>
</dbReference>
<dbReference type="SUPFAM" id="SSF58104">
    <property type="entry name" value="Methyl-accepting chemotaxis protein (MCP) signaling domain"/>
    <property type="match status" value="1"/>
</dbReference>
<feature type="coiled-coil region" evidence="5">
    <location>
        <begin position="464"/>
        <end position="495"/>
    </location>
</feature>
<keyword evidence="7" id="KW-0472">Membrane</keyword>
<dbReference type="Proteomes" id="UP000256838">
    <property type="component" value="Unassembled WGS sequence"/>
</dbReference>
<name>A0A3D8K528_9BURK</name>
<dbReference type="RefSeq" id="WP_115532654.1">
    <property type="nucleotide sequence ID" value="NZ_QRGA01000003.1"/>
</dbReference>
<feature type="transmembrane region" description="Helical" evidence="7">
    <location>
        <begin position="172"/>
        <end position="192"/>
    </location>
</feature>
<dbReference type="InterPro" id="IPR051310">
    <property type="entry name" value="MCP_chemotaxis"/>
</dbReference>
<dbReference type="PROSITE" id="PS50885">
    <property type="entry name" value="HAMP"/>
    <property type="match status" value="1"/>
</dbReference>
<keyword evidence="7" id="KW-1133">Transmembrane helix</keyword>
<feature type="compositionally biased region" description="Low complexity" evidence="6">
    <location>
        <begin position="516"/>
        <end position="534"/>
    </location>
</feature>
<dbReference type="Gene3D" id="1.10.287.950">
    <property type="entry name" value="Methyl-accepting chemotaxis protein"/>
    <property type="match status" value="1"/>
</dbReference>
<dbReference type="PANTHER" id="PTHR43531">
    <property type="entry name" value="PROTEIN ICFG"/>
    <property type="match status" value="1"/>
</dbReference>
<keyword evidence="4" id="KW-0807">Transducer</keyword>
<evidence type="ECO:0000313" key="10">
    <source>
        <dbReference type="EMBL" id="RDU99986.1"/>
    </source>
</evidence>
<comment type="similarity">
    <text evidence="3">Belongs to the methyl-accepting chemotaxis (MCP) protein family.</text>
</comment>